<dbReference type="Gene3D" id="2.102.10.10">
    <property type="entry name" value="Rieske [2Fe-2S] iron-sulphur domain"/>
    <property type="match status" value="1"/>
</dbReference>
<evidence type="ECO:0000256" key="3">
    <source>
        <dbReference type="ARBA" id="ARBA00023002"/>
    </source>
</evidence>
<dbReference type="OrthoDB" id="426882at2759"/>
<keyword evidence="1" id="KW-0001">2Fe-2S</keyword>
<dbReference type="Pfam" id="PF19112">
    <property type="entry name" value="VanA_C"/>
    <property type="match status" value="1"/>
</dbReference>
<reference evidence="8" key="1">
    <citation type="submission" date="2020-10" db="EMBL/GenBank/DDBJ databases">
        <title>Unveiling of a novel bifunctional photoreceptor, Dualchrome1, isolated from a cosmopolitan green alga.</title>
        <authorList>
            <person name="Suzuki S."/>
            <person name="Kawachi M."/>
        </authorList>
    </citation>
    <scope>NUCLEOTIDE SEQUENCE</scope>
    <source>
        <strain evidence="8">NIES 2893</strain>
    </source>
</reference>
<keyword evidence="3" id="KW-0560">Oxidoreductase</keyword>
<comment type="caution">
    <text evidence="8">The sequence shown here is derived from an EMBL/GenBank/DDBJ whole genome shotgun (WGS) entry which is preliminary data.</text>
</comment>
<feature type="compositionally biased region" description="Low complexity" evidence="6">
    <location>
        <begin position="306"/>
        <end position="326"/>
    </location>
</feature>
<keyword evidence="9" id="KW-1185">Reference proteome</keyword>
<evidence type="ECO:0000256" key="5">
    <source>
        <dbReference type="ARBA" id="ARBA00023014"/>
    </source>
</evidence>
<feature type="domain" description="Rieske" evidence="7">
    <location>
        <begin position="247"/>
        <end position="378"/>
    </location>
</feature>
<dbReference type="EMBL" id="BNJQ01000019">
    <property type="protein sequence ID" value="GHP08127.1"/>
    <property type="molecule type" value="Genomic_DNA"/>
</dbReference>
<sequence length="666" mass="72427">MILIKGMPALGVSNKNRATGTHRVGILSNTRRRSHAKTVVNSLNNKKSSSPTSTNDVSYARVLPLPTKTPNTSSENAANTLTTASTTPFTYAFMHSFGCGVAGGGLNEVVESIRNFAALTAQYGLDALLTRLPDRTLFRLHWTEDHVIGICVFALIYIIEVLVLSATLRDEQNKDAQAVAASSKPSMAGMTAAFVDTPVVVDQQQQQQDTIVDASIITTEKNRNTAPTTTTATDTKKNRSRYLTHVWYAVALSSDVAMDKPLPIDLCDEKLVLFRGTDGDINCTSSICPHRGAPLSMGWTKEVTTTTSSSCSGSGGSSSSSSSSSSKASCIVCPYHGWAFDGKGHLLEVPAEGSDATLPKRPLLTSYPVLERGGFVWVFYDPARTRDASLSATEIASMPATPIPMIAELLAAHSPGGRATPDSRQRWTAVHGSFEMKAPHMAVFENAIDVSHIHFLHGGTFGNEDVPSIRDMKLRTVGDTSVEARFELTNKSQPYFEVIQKLYKQMKNQKDVDGKQDGGEEISITAIAMLPCTSVIAFELRGGLRMITFVSTVPLTATTSVNRYALIRNFAHAPQLDDYVRRSMESILTEDKAVVEQLRADLMDQEVSVRSDLPQVAFRKLRNAHIARGYSTDANLHPNMRRYEQSEAAKLGGWLNALDGMEGEAI</sequence>
<evidence type="ECO:0000256" key="1">
    <source>
        <dbReference type="ARBA" id="ARBA00022714"/>
    </source>
</evidence>
<protein>
    <recommendedName>
        <fullName evidence="7">Rieske domain-containing protein</fullName>
    </recommendedName>
</protein>
<evidence type="ECO:0000256" key="4">
    <source>
        <dbReference type="ARBA" id="ARBA00023004"/>
    </source>
</evidence>
<dbReference type="SUPFAM" id="SSF55961">
    <property type="entry name" value="Bet v1-like"/>
    <property type="match status" value="1"/>
</dbReference>
<dbReference type="PANTHER" id="PTHR21266:SF60">
    <property type="entry name" value="3-KETOSTEROID-9-ALPHA-MONOOXYGENASE, OXYGENASE COMPONENT"/>
    <property type="match status" value="1"/>
</dbReference>
<dbReference type="AlphaFoldDB" id="A0A830HT46"/>
<dbReference type="SUPFAM" id="SSF50022">
    <property type="entry name" value="ISP domain"/>
    <property type="match status" value="1"/>
</dbReference>
<dbReference type="Proteomes" id="UP000660262">
    <property type="component" value="Unassembled WGS sequence"/>
</dbReference>
<keyword evidence="5" id="KW-0411">Iron-sulfur</keyword>
<dbReference type="InterPro" id="IPR017941">
    <property type="entry name" value="Rieske_2Fe-2S"/>
</dbReference>
<evidence type="ECO:0000256" key="2">
    <source>
        <dbReference type="ARBA" id="ARBA00022723"/>
    </source>
</evidence>
<accession>A0A830HT46</accession>
<dbReference type="GO" id="GO:0005737">
    <property type="term" value="C:cytoplasm"/>
    <property type="evidence" value="ECO:0007669"/>
    <property type="project" value="TreeGrafter"/>
</dbReference>
<dbReference type="GO" id="GO:0016491">
    <property type="term" value="F:oxidoreductase activity"/>
    <property type="evidence" value="ECO:0007669"/>
    <property type="project" value="UniProtKB-KW"/>
</dbReference>
<keyword evidence="4" id="KW-0408">Iron</keyword>
<proteinExistence type="predicted"/>
<gene>
    <name evidence="8" type="ORF">PPROV_000686900</name>
</gene>
<organism evidence="8 9">
    <name type="scientific">Pycnococcus provasolii</name>
    <dbReference type="NCBI Taxonomy" id="41880"/>
    <lineage>
        <taxon>Eukaryota</taxon>
        <taxon>Viridiplantae</taxon>
        <taxon>Chlorophyta</taxon>
        <taxon>Pseudoscourfieldiophyceae</taxon>
        <taxon>Pseudoscourfieldiales</taxon>
        <taxon>Pycnococcaceae</taxon>
        <taxon>Pycnococcus</taxon>
    </lineage>
</organism>
<feature type="region of interest" description="Disordered" evidence="6">
    <location>
        <begin position="306"/>
        <end position="327"/>
    </location>
</feature>
<dbReference type="GO" id="GO:0051537">
    <property type="term" value="F:2 iron, 2 sulfur cluster binding"/>
    <property type="evidence" value="ECO:0007669"/>
    <property type="project" value="UniProtKB-KW"/>
</dbReference>
<dbReference type="InterPro" id="IPR050584">
    <property type="entry name" value="Cholesterol_7-desaturase"/>
</dbReference>
<dbReference type="InterPro" id="IPR044043">
    <property type="entry name" value="VanA_C_cat"/>
</dbReference>
<dbReference type="GO" id="GO:0046872">
    <property type="term" value="F:metal ion binding"/>
    <property type="evidence" value="ECO:0007669"/>
    <property type="project" value="UniProtKB-KW"/>
</dbReference>
<dbReference type="Pfam" id="PF00355">
    <property type="entry name" value="Rieske"/>
    <property type="match status" value="1"/>
</dbReference>
<dbReference type="CDD" id="cd03469">
    <property type="entry name" value="Rieske_RO_Alpha_N"/>
    <property type="match status" value="1"/>
</dbReference>
<evidence type="ECO:0000259" key="7">
    <source>
        <dbReference type="PROSITE" id="PS51296"/>
    </source>
</evidence>
<dbReference type="PROSITE" id="PS51296">
    <property type="entry name" value="RIESKE"/>
    <property type="match status" value="1"/>
</dbReference>
<dbReference type="PANTHER" id="PTHR21266">
    <property type="entry name" value="IRON-SULFUR DOMAIN CONTAINING PROTEIN"/>
    <property type="match status" value="1"/>
</dbReference>
<evidence type="ECO:0000313" key="8">
    <source>
        <dbReference type="EMBL" id="GHP08127.1"/>
    </source>
</evidence>
<keyword evidence="2" id="KW-0479">Metal-binding</keyword>
<dbReference type="Gene3D" id="3.90.380.10">
    <property type="entry name" value="Naphthalene 1,2-dioxygenase Alpha Subunit, Chain A, domain 1"/>
    <property type="match status" value="1"/>
</dbReference>
<evidence type="ECO:0000313" key="9">
    <source>
        <dbReference type="Proteomes" id="UP000660262"/>
    </source>
</evidence>
<evidence type="ECO:0000256" key="6">
    <source>
        <dbReference type="SAM" id="MobiDB-lite"/>
    </source>
</evidence>
<name>A0A830HT46_9CHLO</name>
<dbReference type="InterPro" id="IPR036922">
    <property type="entry name" value="Rieske_2Fe-2S_sf"/>
</dbReference>